<dbReference type="EMBL" id="JBHRTL010000006">
    <property type="protein sequence ID" value="MFC3154710.1"/>
    <property type="molecule type" value="Genomic_DNA"/>
</dbReference>
<feature type="transmembrane region" description="Helical" evidence="6">
    <location>
        <begin position="269"/>
        <end position="286"/>
    </location>
</feature>
<dbReference type="InterPro" id="IPR037185">
    <property type="entry name" value="EmrE-like"/>
</dbReference>
<evidence type="ECO:0000256" key="1">
    <source>
        <dbReference type="ARBA" id="ARBA00004141"/>
    </source>
</evidence>
<comment type="subcellular location">
    <subcellularLocation>
        <location evidence="1">Membrane</location>
        <topology evidence="1">Multi-pass membrane protein</topology>
    </subcellularLocation>
</comment>
<dbReference type="SUPFAM" id="SSF103481">
    <property type="entry name" value="Multidrug resistance efflux transporter EmrE"/>
    <property type="match status" value="2"/>
</dbReference>
<evidence type="ECO:0000256" key="4">
    <source>
        <dbReference type="ARBA" id="ARBA00022989"/>
    </source>
</evidence>
<reference evidence="9" key="1">
    <citation type="journal article" date="2019" name="Int. J. Syst. Evol. Microbiol.">
        <title>The Global Catalogue of Microorganisms (GCM) 10K type strain sequencing project: providing services to taxonomists for standard genome sequencing and annotation.</title>
        <authorList>
            <consortium name="The Broad Institute Genomics Platform"/>
            <consortium name="The Broad Institute Genome Sequencing Center for Infectious Disease"/>
            <person name="Wu L."/>
            <person name="Ma J."/>
        </authorList>
    </citation>
    <scope>NUCLEOTIDE SEQUENCE [LARGE SCALE GENOMIC DNA]</scope>
    <source>
        <strain evidence="9">KCTC 52141</strain>
    </source>
</reference>
<dbReference type="InterPro" id="IPR050638">
    <property type="entry name" value="AA-Vitamin_Transporters"/>
</dbReference>
<evidence type="ECO:0000256" key="2">
    <source>
        <dbReference type="ARBA" id="ARBA00007362"/>
    </source>
</evidence>
<dbReference type="PANTHER" id="PTHR32322:SF2">
    <property type="entry name" value="EAMA DOMAIN-CONTAINING PROTEIN"/>
    <property type="match status" value="1"/>
</dbReference>
<evidence type="ECO:0000313" key="9">
    <source>
        <dbReference type="Proteomes" id="UP001595548"/>
    </source>
</evidence>
<keyword evidence="4 6" id="KW-1133">Transmembrane helix</keyword>
<feature type="domain" description="EamA" evidence="7">
    <location>
        <begin position="10"/>
        <end position="139"/>
    </location>
</feature>
<feature type="transmembrane region" description="Helical" evidence="6">
    <location>
        <begin position="65"/>
        <end position="84"/>
    </location>
</feature>
<feature type="transmembrane region" description="Helical" evidence="6">
    <location>
        <begin position="214"/>
        <end position="232"/>
    </location>
</feature>
<dbReference type="Pfam" id="PF00892">
    <property type="entry name" value="EamA"/>
    <property type="match status" value="1"/>
</dbReference>
<dbReference type="PANTHER" id="PTHR32322">
    <property type="entry name" value="INNER MEMBRANE TRANSPORTER"/>
    <property type="match status" value="1"/>
</dbReference>
<keyword evidence="3 6" id="KW-0812">Transmembrane</keyword>
<name>A0ABV7HLG8_9GAMM</name>
<feature type="transmembrane region" description="Helical" evidence="6">
    <location>
        <begin position="12"/>
        <end position="31"/>
    </location>
</feature>
<feature type="transmembrane region" description="Helical" evidence="6">
    <location>
        <begin position="244"/>
        <end position="263"/>
    </location>
</feature>
<accession>A0ABV7HLG8</accession>
<evidence type="ECO:0000256" key="5">
    <source>
        <dbReference type="ARBA" id="ARBA00023136"/>
    </source>
</evidence>
<protein>
    <submittedName>
        <fullName evidence="8">EamA family transporter</fullName>
    </submittedName>
</protein>
<dbReference type="Proteomes" id="UP001595548">
    <property type="component" value="Unassembled WGS sequence"/>
</dbReference>
<comment type="similarity">
    <text evidence="2">Belongs to the EamA transporter family.</text>
</comment>
<feature type="transmembrane region" description="Helical" evidence="6">
    <location>
        <begin position="96"/>
        <end position="115"/>
    </location>
</feature>
<evidence type="ECO:0000313" key="8">
    <source>
        <dbReference type="EMBL" id="MFC3154710.1"/>
    </source>
</evidence>
<keyword evidence="9" id="KW-1185">Reference proteome</keyword>
<evidence type="ECO:0000256" key="3">
    <source>
        <dbReference type="ARBA" id="ARBA00022692"/>
    </source>
</evidence>
<gene>
    <name evidence="8" type="ORF">ACFOEB_05795</name>
</gene>
<dbReference type="InterPro" id="IPR000620">
    <property type="entry name" value="EamA_dom"/>
</dbReference>
<organism evidence="8 9">
    <name type="scientific">Gilvimarinus japonicus</name>
    <dbReference type="NCBI Taxonomy" id="1796469"/>
    <lineage>
        <taxon>Bacteria</taxon>
        <taxon>Pseudomonadati</taxon>
        <taxon>Pseudomonadota</taxon>
        <taxon>Gammaproteobacteria</taxon>
        <taxon>Cellvibrionales</taxon>
        <taxon>Cellvibrionaceae</taxon>
        <taxon>Gilvimarinus</taxon>
    </lineage>
</organism>
<keyword evidence="5 6" id="KW-0472">Membrane</keyword>
<feature type="transmembrane region" description="Helical" evidence="6">
    <location>
        <begin position="122"/>
        <end position="141"/>
    </location>
</feature>
<evidence type="ECO:0000259" key="7">
    <source>
        <dbReference type="Pfam" id="PF00892"/>
    </source>
</evidence>
<dbReference type="RefSeq" id="WP_382415115.1">
    <property type="nucleotide sequence ID" value="NZ_AP031500.1"/>
</dbReference>
<feature type="transmembrane region" description="Helical" evidence="6">
    <location>
        <begin position="180"/>
        <end position="202"/>
    </location>
</feature>
<comment type="caution">
    <text evidence="8">The sequence shown here is derived from an EMBL/GenBank/DDBJ whole genome shotgun (WGS) entry which is preliminary data.</text>
</comment>
<evidence type="ECO:0000256" key="6">
    <source>
        <dbReference type="SAM" id="Phobius"/>
    </source>
</evidence>
<feature type="transmembrane region" description="Helical" evidence="6">
    <location>
        <begin position="37"/>
        <end position="56"/>
    </location>
</feature>
<sequence>MFAVSRLSPMLVLSLVTVIWAFSFSLIGVYLSGEVDSYLAVFIRVFLALLVLLPFFRPRQIPARALLALTAIGAVQVGVTYQFLYHAFAYLSVPEVLLFTIFTPLWITLIDEVLLGRRHLPIRWWLGSALAVVGAAIIRYQHISADVLTGFLLIQAANLCFALGQVAYKRLPINKPQQQFNTFACFFLGATLVSGVGCVLFADWQLVPDSMLEWAVLIWLGLGASGLGYLCWAMASKCVNTGQLATMNNLLIPVGLLVNVLFWSHSADVVRLIAGGAVIAVSVWVCRPRRKPRATRDLE</sequence>
<proteinExistence type="inferred from homology"/>
<feature type="transmembrane region" description="Helical" evidence="6">
    <location>
        <begin position="147"/>
        <end position="168"/>
    </location>
</feature>